<gene>
    <name evidence="2" type="ORF">METZ01_LOCUS167839</name>
</gene>
<dbReference type="Gene3D" id="3.40.50.620">
    <property type="entry name" value="HUPs"/>
    <property type="match status" value="1"/>
</dbReference>
<dbReference type="AlphaFoldDB" id="A0A382BMH1"/>
<dbReference type="InterPro" id="IPR050128">
    <property type="entry name" value="Sulfate_adenylyltrnsfr_sub2"/>
</dbReference>
<dbReference type="InterPro" id="IPR017598">
    <property type="entry name" value="SulphurTrfase_DndC"/>
</dbReference>
<feature type="domain" description="Phosphoadenosine phosphosulphate reductase" evidence="1">
    <location>
        <begin position="81"/>
        <end position="172"/>
    </location>
</feature>
<name>A0A382BMH1_9ZZZZ</name>
<dbReference type="NCBIfam" id="NF005316">
    <property type="entry name" value="PRK06850.1"/>
    <property type="match status" value="1"/>
</dbReference>
<dbReference type="NCBIfam" id="TIGR03183">
    <property type="entry name" value="DNA_S_dndC"/>
    <property type="match status" value="1"/>
</dbReference>
<dbReference type="PANTHER" id="PTHR43196:SF2">
    <property type="entry name" value="PHOSPHOADENOSINE PHOSPHOSULFATE REDUCTASE"/>
    <property type="match status" value="1"/>
</dbReference>
<evidence type="ECO:0000313" key="2">
    <source>
        <dbReference type="EMBL" id="SVB14985.1"/>
    </source>
</evidence>
<dbReference type="SUPFAM" id="SSF52402">
    <property type="entry name" value="Adenine nucleotide alpha hydrolases-like"/>
    <property type="match status" value="1"/>
</dbReference>
<dbReference type="InterPro" id="IPR014729">
    <property type="entry name" value="Rossmann-like_a/b/a_fold"/>
</dbReference>
<dbReference type="EMBL" id="UINC01030490">
    <property type="protein sequence ID" value="SVB14985.1"/>
    <property type="molecule type" value="Genomic_DNA"/>
</dbReference>
<accession>A0A382BMH1</accession>
<dbReference type="Pfam" id="PF01507">
    <property type="entry name" value="PAPS_reduct"/>
    <property type="match status" value="1"/>
</dbReference>
<sequence length="461" mass="53444">MQLIWLAVSTLPLEKLKKPIYVISTDTLVENPVVATWVTKSLTCMGEESEKNNLPFKPNRLTPEVSDSFWVNLIGKGYPAPRPKFRWCTDRLKIKPSNKFIRDIVSKHGETIVVLGTRSAESANRAATMAKHAEKKIRDRLTPNSTLPNSLIYSPIENWSNDDVWVFLMQTPNPWNFTNKDLLTMYQGASEDGECPLVIDTTTPSCGDSRFGCWVCTLVDKDRSMSAMITNDEEKEWMLPLLKFRDELDVKNDRKFREKNRMTGLIQFHNGNYVPGPYKQEFRDLWLKKILKAQYLIQTKGPDYVKDLELISIPELEEIRRIWVIDKHELEDNLPKIYQEVLGREYPGAPLDDNLIFGDDEIELLKKVTGDKDQLFELIRELINVERQYQTMSRRTGLQDALEQAFKKNLFSDKDEAVNIAFDRYNQKKEILNEVDQLTPESSDFIRPIQQGQLFPDSNDN</sequence>
<reference evidence="2" key="1">
    <citation type="submission" date="2018-05" db="EMBL/GenBank/DDBJ databases">
        <authorList>
            <person name="Lanie J.A."/>
            <person name="Ng W.-L."/>
            <person name="Kazmierczak K.M."/>
            <person name="Andrzejewski T.M."/>
            <person name="Davidsen T.M."/>
            <person name="Wayne K.J."/>
            <person name="Tettelin H."/>
            <person name="Glass J.I."/>
            <person name="Rusch D."/>
            <person name="Podicherti R."/>
            <person name="Tsui H.-C.T."/>
            <person name="Winkler M.E."/>
        </authorList>
    </citation>
    <scope>NUCLEOTIDE SEQUENCE</scope>
</reference>
<evidence type="ECO:0000259" key="1">
    <source>
        <dbReference type="Pfam" id="PF01507"/>
    </source>
</evidence>
<protein>
    <recommendedName>
        <fullName evidence="1">Phosphoadenosine phosphosulphate reductase domain-containing protein</fullName>
    </recommendedName>
</protein>
<proteinExistence type="predicted"/>
<dbReference type="GO" id="GO:0003824">
    <property type="term" value="F:catalytic activity"/>
    <property type="evidence" value="ECO:0007669"/>
    <property type="project" value="InterPro"/>
</dbReference>
<dbReference type="InterPro" id="IPR002500">
    <property type="entry name" value="PAPS_reduct_dom"/>
</dbReference>
<dbReference type="PANTHER" id="PTHR43196">
    <property type="entry name" value="SULFATE ADENYLYLTRANSFERASE SUBUNIT 2"/>
    <property type="match status" value="1"/>
</dbReference>
<organism evidence="2">
    <name type="scientific">marine metagenome</name>
    <dbReference type="NCBI Taxonomy" id="408172"/>
    <lineage>
        <taxon>unclassified sequences</taxon>
        <taxon>metagenomes</taxon>
        <taxon>ecological metagenomes</taxon>
    </lineage>
</organism>